<dbReference type="GO" id="GO:0016020">
    <property type="term" value="C:membrane"/>
    <property type="evidence" value="ECO:0007669"/>
    <property type="project" value="TreeGrafter"/>
</dbReference>
<sequence>MEIISHIHHIARSFTLVVLFLAWNCKAESPSGYSNVARQLDSLLQDYAYRAFDRPHTGIPYDGAVPSNLTGIKVAVLRLRCGSLRTRGFHRYKEFDIPTGVIVQPYVKRLAFVYQNLGNWSSFYYPLQGYTYLAPVLGLLAYSAANLSAIGLSELDILASSSPISIKFNDVNPVPSVIPAKCVKFHLNGTIEFTDLISGNVCMTFRQGHFSIVVNSSGIVLSPVPAPTPIPSHGKGHKSKVWKIVVSVVGGLVGLLLLILLVAWLASYRKKKKLTEMQRREEVGEVLQMGLVGNTRIPVAPMTRTKPAIENDYVP</sequence>
<gene>
    <name evidence="3" type="ORF">KFK09_016766</name>
</gene>
<feature type="transmembrane region" description="Helical" evidence="1">
    <location>
        <begin position="241"/>
        <end position="266"/>
    </location>
</feature>
<dbReference type="Pfam" id="PF06697">
    <property type="entry name" value="DUF1191"/>
    <property type="match status" value="1"/>
</dbReference>
<proteinExistence type="predicted"/>
<evidence type="ECO:0000256" key="2">
    <source>
        <dbReference type="SAM" id="SignalP"/>
    </source>
</evidence>
<keyword evidence="1" id="KW-0472">Membrane</keyword>
<protein>
    <submittedName>
        <fullName evidence="3">Uncharacterized protein</fullName>
    </submittedName>
</protein>
<organism evidence="3 4">
    <name type="scientific">Dendrobium nobile</name>
    <name type="common">Orchid</name>
    <dbReference type="NCBI Taxonomy" id="94219"/>
    <lineage>
        <taxon>Eukaryota</taxon>
        <taxon>Viridiplantae</taxon>
        <taxon>Streptophyta</taxon>
        <taxon>Embryophyta</taxon>
        <taxon>Tracheophyta</taxon>
        <taxon>Spermatophyta</taxon>
        <taxon>Magnoliopsida</taxon>
        <taxon>Liliopsida</taxon>
        <taxon>Asparagales</taxon>
        <taxon>Orchidaceae</taxon>
        <taxon>Epidendroideae</taxon>
        <taxon>Malaxideae</taxon>
        <taxon>Dendrobiinae</taxon>
        <taxon>Dendrobium</taxon>
    </lineage>
</organism>
<dbReference type="Proteomes" id="UP000829196">
    <property type="component" value="Unassembled WGS sequence"/>
</dbReference>
<dbReference type="EMBL" id="JAGYWB010000012">
    <property type="protein sequence ID" value="KAI0501821.1"/>
    <property type="molecule type" value="Genomic_DNA"/>
</dbReference>
<evidence type="ECO:0000313" key="4">
    <source>
        <dbReference type="Proteomes" id="UP000829196"/>
    </source>
</evidence>
<keyword evidence="1" id="KW-0812">Transmembrane</keyword>
<name>A0A8T3B0F2_DENNO</name>
<dbReference type="InterPro" id="IPR010605">
    <property type="entry name" value="DUF1191"/>
</dbReference>
<keyword evidence="4" id="KW-1185">Reference proteome</keyword>
<dbReference type="PANTHER" id="PTHR33512:SF14">
    <property type="entry name" value="EXPRESSED PROTEIN"/>
    <property type="match status" value="1"/>
</dbReference>
<keyword evidence="2" id="KW-0732">Signal</keyword>
<feature type="chain" id="PRO_5035816573" evidence="2">
    <location>
        <begin position="28"/>
        <end position="315"/>
    </location>
</feature>
<dbReference type="OrthoDB" id="1925347at2759"/>
<evidence type="ECO:0000256" key="1">
    <source>
        <dbReference type="SAM" id="Phobius"/>
    </source>
</evidence>
<evidence type="ECO:0000313" key="3">
    <source>
        <dbReference type="EMBL" id="KAI0501821.1"/>
    </source>
</evidence>
<keyword evidence="1" id="KW-1133">Transmembrane helix</keyword>
<reference evidence="3" key="1">
    <citation type="journal article" date="2022" name="Front. Genet.">
        <title>Chromosome-Scale Assembly of the Dendrobium nobile Genome Provides Insights Into the Molecular Mechanism of the Biosynthesis of the Medicinal Active Ingredient of Dendrobium.</title>
        <authorList>
            <person name="Xu Q."/>
            <person name="Niu S.-C."/>
            <person name="Li K.-L."/>
            <person name="Zheng P.-J."/>
            <person name="Zhang X.-J."/>
            <person name="Jia Y."/>
            <person name="Liu Y."/>
            <person name="Niu Y.-X."/>
            <person name="Yu L.-H."/>
            <person name="Chen D.-F."/>
            <person name="Zhang G.-Q."/>
        </authorList>
    </citation>
    <scope>NUCLEOTIDE SEQUENCE</scope>
    <source>
        <tissue evidence="3">Leaf</tissue>
    </source>
</reference>
<dbReference type="PANTHER" id="PTHR33512">
    <property type="entry name" value="PROTEIN, PUTATIVE (DUF1191)-RELATED"/>
    <property type="match status" value="1"/>
</dbReference>
<dbReference type="AlphaFoldDB" id="A0A8T3B0F2"/>
<feature type="signal peptide" evidence="2">
    <location>
        <begin position="1"/>
        <end position="27"/>
    </location>
</feature>
<comment type="caution">
    <text evidence="3">The sequence shown here is derived from an EMBL/GenBank/DDBJ whole genome shotgun (WGS) entry which is preliminary data.</text>
</comment>
<accession>A0A8T3B0F2</accession>